<organism evidence="1 2">
    <name type="scientific">Wandonia haliotis</name>
    <dbReference type="NCBI Taxonomy" id="574963"/>
    <lineage>
        <taxon>Bacteria</taxon>
        <taxon>Pseudomonadati</taxon>
        <taxon>Bacteroidota</taxon>
        <taxon>Flavobacteriia</taxon>
        <taxon>Flavobacteriales</taxon>
        <taxon>Crocinitomicaceae</taxon>
        <taxon>Wandonia</taxon>
    </lineage>
</organism>
<gene>
    <name evidence="1" type="ORF">GCM10009118_10510</name>
</gene>
<comment type="caution">
    <text evidence="1">The sequence shown here is derived from an EMBL/GenBank/DDBJ whole genome shotgun (WGS) entry which is preliminary data.</text>
</comment>
<evidence type="ECO:0000313" key="2">
    <source>
        <dbReference type="Proteomes" id="UP001501126"/>
    </source>
</evidence>
<name>A0ABN1MMZ3_9FLAO</name>
<reference evidence="1 2" key="1">
    <citation type="journal article" date="2019" name="Int. J. Syst. Evol. Microbiol.">
        <title>The Global Catalogue of Microorganisms (GCM) 10K type strain sequencing project: providing services to taxonomists for standard genome sequencing and annotation.</title>
        <authorList>
            <consortium name="The Broad Institute Genomics Platform"/>
            <consortium name="The Broad Institute Genome Sequencing Center for Infectious Disease"/>
            <person name="Wu L."/>
            <person name="Ma J."/>
        </authorList>
    </citation>
    <scope>NUCLEOTIDE SEQUENCE [LARGE SCALE GENOMIC DNA]</scope>
    <source>
        <strain evidence="1 2">JCM 16083</strain>
    </source>
</reference>
<accession>A0ABN1MMZ3</accession>
<sequence length="117" mass="12781">MTGAILLVTGGVLSFGKKSDIIIGISKIQSQEKRTAEIRMSGSEAFFQTELAFNELTARRIKDIAIAEGHTCVSAISFEGNKCTVFFIEGTAKDTKGKALKLIVTHLNFDDFTYVND</sequence>
<proteinExistence type="predicted"/>
<dbReference type="Proteomes" id="UP001501126">
    <property type="component" value="Unassembled WGS sequence"/>
</dbReference>
<keyword evidence="2" id="KW-1185">Reference proteome</keyword>
<evidence type="ECO:0000313" key="1">
    <source>
        <dbReference type="EMBL" id="GAA0874643.1"/>
    </source>
</evidence>
<dbReference type="EMBL" id="BAAAFH010000003">
    <property type="protein sequence ID" value="GAA0874643.1"/>
    <property type="molecule type" value="Genomic_DNA"/>
</dbReference>
<protein>
    <submittedName>
        <fullName evidence="1">Uncharacterized protein</fullName>
    </submittedName>
</protein>